<dbReference type="GO" id="GO:0046872">
    <property type="term" value="F:metal ion binding"/>
    <property type="evidence" value="ECO:0007669"/>
    <property type="project" value="UniProtKB-KW"/>
</dbReference>
<keyword evidence="2" id="KW-0479">Metal-binding</keyword>
<evidence type="ECO:0000259" key="6">
    <source>
        <dbReference type="Pfam" id="PF08240"/>
    </source>
</evidence>
<dbReference type="Pfam" id="PF00107">
    <property type="entry name" value="ADH_zinc_N"/>
    <property type="match status" value="1"/>
</dbReference>
<dbReference type="InterPro" id="IPR013154">
    <property type="entry name" value="ADH-like_N"/>
</dbReference>
<dbReference type="FunFam" id="3.40.50.720:FF:000022">
    <property type="entry name" value="Cinnamyl alcohol dehydrogenase"/>
    <property type="match status" value="1"/>
</dbReference>
<accession>A0ABD3QWN4</accession>
<dbReference type="SUPFAM" id="SSF50129">
    <property type="entry name" value="GroES-like"/>
    <property type="match status" value="1"/>
</dbReference>
<keyword evidence="4" id="KW-0560">Oxidoreductase</keyword>
<keyword evidence="8" id="KW-1185">Reference proteome</keyword>
<evidence type="ECO:0000256" key="3">
    <source>
        <dbReference type="ARBA" id="ARBA00022833"/>
    </source>
</evidence>
<evidence type="ECO:0008006" key="9">
    <source>
        <dbReference type="Google" id="ProtNLM"/>
    </source>
</evidence>
<evidence type="ECO:0000259" key="5">
    <source>
        <dbReference type="Pfam" id="PF00107"/>
    </source>
</evidence>
<evidence type="ECO:0000313" key="7">
    <source>
        <dbReference type="EMBL" id="KAL3804563.1"/>
    </source>
</evidence>
<dbReference type="CDD" id="cd05283">
    <property type="entry name" value="CAD1"/>
    <property type="match status" value="1"/>
</dbReference>
<feature type="domain" description="Alcohol dehydrogenase-like N-terminal" evidence="6">
    <location>
        <begin position="60"/>
        <end position="186"/>
    </location>
</feature>
<dbReference type="InterPro" id="IPR036291">
    <property type="entry name" value="NAD(P)-bd_dom_sf"/>
</dbReference>
<evidence type="ECO:0000313" key="8">
    <source>
        <dbReference type="Proteomes" id="UP001530400"/>
    </source>
</evidence>
<keyword evidence="3" id="KW-0862">Zinc</keyword>
<reference evidence="7 8" key="1">
    <citation type="submission" date="2024-10" db="EMBL/GenBank/DDBJ databases">
        <title>Updated reference genomes for cyclostephanoid diatoms.</title>
        <authorList>
            <person name="Roberts W.R."/>
            <person name="Alverson A.J."/>
        </authorList>
    </citation>
    <scope>NUCLEOTIDE SEQUENCE [LARGE SCALE GENOMIC DNA]</scope>
    <source>
        <strain evidence="7 8">AJA010-31</strain>
    </source>
</reference>
<gene>
    <name evidence="7" type="ORF">ACHAWO_005458</name>
</gene>
<dbReference type="AlphaFoldDB" id="A0ABD3QWN4"/>
<dbReference type="SUPFAM" id="SSF51735">
    <property type="entry name" value="NAD(P)-binding Rossmann-fold domains"/>
    <property type="match status" value="1"/>
</dbReference>
<dbReference type="PANTHER" id="PTHR42683">
    <property type="entry name" value="ALDEHYDE REDUCTASE"/>
    <property type="match status" value="1"/>
</dbReference>
<protein>
    <recommendedName>
        <fullName evidence="9">Enoyl reductase (ER) domain-containing protein</fullName>
    </recommendedName>
</protein>
<organism evidence="7 8">
    <name type="scientific">Cyclotella atomus</name>
    <dbReference type="NCBI Taxonomy" id="382360"/>
    <lineage>
        <taxon>Eukaryota</taxon>
        <taxon>Sar</taxon>
        <taxon>Stramenopiles</taxon>
        <taxon>Ochrophyta</taxon>
        <taxon>Bacillariophyta</taxon>
        <taxon>Coscinodiscophyceae</taxon>
        <taxon>Thalassiosirophycidae</taxon>
        <taxon>Stephanodiscales</taxon>
        <taxon>Stephanodiscaceae</taxon>
        <taxon>Cyclotella</taxon>
    </lineage>
</organism>
<dbReference type="EMBL" id="JALLPJ020000038">
    <property type="protein sequence ID" value="KAL3804563.1"/>
    <property type="molecule type" value="Genomic_DNA"/>
</dbReference>
<name>A0ABD3QWN4_9STRA</name>
<dbReference type="Pfam" id="PF08240">
    <property type="entry name" value="ADH_N"/>
    <property type="match status" value="1"/>
</dbReference>
<dbReference type="Proteomes" id="UP001530400">
    <property type="component" value="Unassembled WGS sequence"/>
</dbReference>
<sequence length="398" mass="43024">MTEPKGEKIDHPNGACFNTTLPAPLPDEYKEVAWAIPSFDKATNQPKPIEPIWIARPNIGPNQVRFEMLYCGVCHSDTHCGNNDWGGCVYPFVGGHELLGKVTEIGEGVTKVKVGDLVGVGCMVDSCLKCQYCQNDEEQYCANGMTMTWNSPKTHGRVLGNPETYTHGGYSGSSVTHEHFIIKIPDSMDIQRAAPILCAGITLWDPIRYHGLVDGPKKVVGVAGLGGLGTMGVKFASTLGHKVVAISTSANKEFMAKEKGATGFVVTTDPYSLKANAGTMDIIFNTISANHDINTYLPLLKTGGTIVMLGGVAAPHTVYQMGLMFQRKTITGSLIGGVKATQEVIDFCSKHSIYPDIKLIRARELNDTWKALSEGKGDGVRFVIDVKASLEDESFLPK</sequence>
<comment type="caution">
    <text evidence="7">The sequence shown here is derived from an EMBL/GenBank/DDBJ whole genome shotgun (WGS) entry which is preliminary data.</text>
</comment>
<proteinExistence type="predicted"/>
<feature type="domain" description="Alcohol dehydrogenase-like C-terminal" evidence="5">
    <location>
        <begin position="227"/>
        <end position="349"/>
    </location>
</feature>
<evidence type="ECO:0000256" key="4">
    <source>
        <dbReference type="ARBA" id="ARBA00023002"/>
    </source>
</evidence>
<comment type="cofactor">
    <cofactor evidence="1">
        <name>Zn(2+)</name>
        <dbReference type="ChEBI" id="CHEBI:29105"/>
    </cofactor>
</comment>
<dbReference type="GO" id="GO:0016491">
    <property type="term" value="F:oxidoreductase activity"/>
    <property type="evidence" value="ECO:0007669"/>
    <property type="project" value="UniProtKB-KW"/>
</dbReference>
<evidence type="ECO:0000256" key="2">
    <source>
        <dbReference type="ARBA" id="ARBA00022723"/>
    </source>
</evidence>
<dbReference type="InterPro" id="IPR047109">
    <property type="entry name" value="CAD-like"/>
</dbReference>
<dbReference type="InterPro" id="IPR011032">
    <property type="entry name" value="GroES-like_sf"/>
</dbReference>
<dbReference type="Gene3D" id="3.90.180.10">
    <property type="entry name" value="Medium-chain alcohol dehydrogenases, catalytic domain"/>
    <property type="match status" value="1"/>
</dbReference>
<dbReference type="Gene3D" id="3.40.50.720">
    <property type="entry name" value="NAD(P)-binding Rossmann-like Domain"/>
    <property type="match status" value="1"/>
</dbReference>
<evidence type="ECO:0000256" key="1">
    <source>
        <dbReference type="ARBA" id="ARBA00001947"/>
    </source>
</evidence>
<dbReference type="InterPro" id="IPR013149">
    <property type="entry name" value="ADH-like_C"/>
</dbReference>